<name>A0A4C1ZJA7_EUMVA</name>
<feature type="compositionally biased region" description="Pro residues" evidence="1">
    <location>
        <begin position="65"/>
        <end position="75"/>
    </location>
</feature>
<dbReference type="Proteomes" id="UP000299102">
    <property type="component" value="Unassembled WGS sequence"/>
</dbReference>
<gene>
    <name evidence="2" type="ORF">EVAR_102497_1</name>
</gene>
<evidence type="ECO:0000313" key="3">
    <source>
        <dbReference type="Proteomes" id="UP000299102"/>
    </source>
</evidence>
<feature type="region of interest" description="Disordered" evidence="1">
    <location>
        <begin position="44"/>
        <end position="81"/>
    </location>
</feature>
<evidence type="ECO:0000313" key="2">
    <source>
        <dbReference type="EMBL" id="GBP87243.1"/>
    </source>
</evidence>
<evidence type="ECO:0000256" key="1">
    <source>
        <dbReference type="SAM" id="MobiDB-lite"/>
    </source>
</evidence>
<accession>A0A4C1ZJA7</accession>
<dbReference type="EMBL" id="BGZK01001846">
    <property type="protein sequence ID" value="GBP87243.1"/>
    <property type="molecule type" value="Genomic_DNA"/>
</dbReference>
<proteinExistence type="predicted"/>
<protein>
    <submittedName>
        <fullName evidence="2">Uncharacterized protein</fullName>
    </submittedName>
</protein>
<reference evidence="2 3" key="1">
    <citation type="journal article" date="2019" name="Commun. Biol.">
        <title>The bagworm genome reveals a unique fibroin gene that provides high tensile strength.</title>
        <authorList>
            <person name="Kono N."/>
            <person name="Nakamura H."/>
            <person name="Ohtoshi R."/>
            <person name="Tomita M."/>
            <person name="Numata K."/>
            <person name="Arakawa K."/>
        </authorList>
    </citation>
    <scope>NUCLEOTIDE SEQUENCE [LARGE SCALE GENOMIC DNA]</scope>
</reference>
<dbReference type="AlphaFoldDB" id="A0A4C1ZJA7"/>
<sequence length="93" mass="10157">MAALTGSLRGVAFWTTLHPWCSHSSPMFPTLPMTSTGLPVNSLVNGRYNNGRTSRESGMREWRPLAPPAPVPAPAPTHHTRATAKILRRRLSA</sequence>
<organism evidence="2 3">
    <name type="scientific">Eumeta variegata</name>
    <name type="common">Bagworm moth</name>
    <name type="synonym">Eumeta japonica</name>
    <dbReference type="NCBI Taxonomy" id="151549"/>
    <lineage>
        <taxon>Eukaryota</taxon>
        <taxon>Metazoa</taxon>
        <taxon>Ecdysozoa</taxon>
        <taxon>Arthropoda</taxon>
        <taxon>Hexapoda</taxon>
        <taxon>Insecta</taxon>
        <taxon>Pterygota</taxon>
        <taxon>Neoptera</taxon>
        <taxon>Endopterygota</taxon>
        <taxon>Lepidoptera</taxon>
        <taxon>Glossata</taxon>
        <taxon>Ditrysia</taxon>
        <taxon>Tineoidea</taxon>
        <taxon>Psychidae</taxon>
        <taxon>Oiketicinae</taxon>
        <taxon>Eumeta</taxon>
    </lineage>
</organism>
<keyword evidence="3" id="KW-1185">Reference proteome</keyword>
<feature type="compositionally biased region" description="Basic and acidic residues" evidence="1">
    <location>
        <begin position="53"/>
        <end position="63"/>
    </location>
</feature>
<comment type="caution">
    <text evidence="2">The sequence shown here is derived from an EMBL/GenBank/DDBJ whole genome shotgun (WGS) entry which is preliminary data.</text>
</comment>